<evidence type="ECO:0000256" key="1">
    <source>
        <dbReference type="ARBA" id="ARBA00023015"/>
    </source>
</evidence>
<proteinExistence type="predicted"/>
<dbReference type="InterPro" id="IPR036390">
    <property type="entry name" value="WH_DNA-bd_sf"/>
</dbReference>
<dbReference type="EMBL" id="JBHSLU010000071">
    <property type="protein sequence ID" value="MFC5507815.1"/>
    <property type="molecule type" value="Genomic_DNA"/>
</dbReference>
<accession>A0ABW0P558</accession>
<reference evidence="6" key="1">
    <citation type="journal article" date="2019" name="Int. J. Syst. Evol. Microbiol.">
        <title>The Global Catalogue of Microorganisms (GCM) 10K type strain sequencing project: providing services to taxonomists for standard genome sequencing and annotation.</title>
        <authorList>
            <consortium name="The Broad Institute Genomics Platform"/>
            <consortium name="The Broad Institute Genome Sequencing Center for Infectious Disease"/>
            <person name="Wu L."/>
            <person name="Ma J."/>
        </authorList>
    </citation>
    <scope>NUCLEOTIDE SEQUENCE [LARGE SCALE GENOMIC DNA]</scope>
    <source>
        <strain evidence="6">CCUG 43117</strain>
    </source>
</reference>
<protein>
    <submittedName>
        <fullName evidence="5">GntR family transcriptional regulator</fullName>
    </submittedName>
</protein>
<organism evidence="5 6">
    <name type="scientific">Bosea massiliensis</name>
    <dbReference type="NCBI Taxonomy" id="151419"/>
    <lineage>
        <taxon>Bacteria</taxon>
        <taxon>Pseudomonadati</taxon>
        <taxon>Pseudomonadota</taxon>
        <taxon>Alphaproteobacteria</taxon>
        <taxon>Hyphomicrobiales</taxon>
        <taxon>Boseaceae</taxon>
        <taxon>Bosea</taxon>
    </lineage>
</organism>
<keyword evidence="3" id="KW-0804">Transcription</keyword>
<dbReference type="SUPFAM" id="SSF64288">
    <property type="entry name" value="Chorismate lyase-like"/>
    <property type="match status" value="1"/>
</dbReference>
<dbReference type="PROSITE" id="PS50949">
    <property type="entry name" value="HTH_GNTR"/>
    <property type="match status" value="1"/>
</dbReference>
<dbReference type="PANTHER" id="PTHR44846:SF17">
    <property type="entry name" value="GNTR-FAMILY TRANSCRIPTIONAL REGULATOR"/>
    <property type="match status" value="1"/>
</dbReference>
<evidence type="ECO:0000313" key="6">
    <source>
        <dbReference type="Proteomes" id="UP001596060"/>
    </source>
</evidence>
<dbReference type="InterPro" id="IPR028978">
    <property type="entry name" value="Chorismate_lyase_/UTRA_dom_sf"/>
</dbReference>
<evidence type="ECO:0000256" key="2">
    <source>
        <dbReference type="ARBA" id="ARBA00023125"/>
    </source>
</evidence>
<dbReference type="SMART" id="SM00345">
    <property type="entry name" value="HTH_GNTR"/>
    <property type="match status" value="1"/>
</dbReference>
<gene>
    <name evidence="5" type="ORF">ACFPN9_21450</name>
</gene>
<dbReference type="SUPFAM" id="SSF46785">
    <property type="entry name" value="Winged helix' DNA-binding domain"/>
    <property type="match status" value="1"/>
</dbReference>
<dbReference type="Gene3D" id="1.10.10.10">
    <property type="entry name" value="Winged helix-like DNA-binding domain superfamily/Winged helix DNA-binding domain"/>
    <property type="match status" value="1"/>
</dbReference>
<sequence>MIRYQDIARSLERGLAAGGDTSRAIPSEHELCERYGASRTTIRAALKQLQDQGLIERRQGRGTFYRPRHIAKNLGSIVDFHTEARMAGRVPTTRVIALVARPAAAEEAALFGPAAADGLVELTRLRCLDDQPAVLQRSRVGLVTLGETTAADLENASLYRYLAECRGVQVATVEETLEPWSVSAEEAEPLAIAPGTAVFRSQRVARDATGAVVEVSDNLIRGDIYRFTIHRDVTDSAPGATV</sequence>
<comment type="caution">
    <text evidence="5">The sequence shown here is derived from an EMBL/GenBank/DDBJ whole genome shotgun (WGS) entry which is preliminary data.</text>
</comment>
<keyword evidence="2" id="KW-0238">DNA-binding</keyword>
<feature type="domain" description="HTH gntR-type" evidence="4">
    <location>
        <begin position="1"/>
        <end position="68"/>
    </location>
</feature>
<dbReference type="PANTHER" id="PTHR44846">
    <property type="entry name" value="MANNOSYL-D-GLYCERATE TRANSPORT/METABOLISM SYSTEM REPRESSOR MNGR-RELATED"/>
    <property type="match status" value="1"/>
</dbReference>
<dbReference type="CDD" id="cd07377">
    <property type="entry name" value="WHTH_GntR"/>
    <property type="match status" value="1"/>
</dbReference>
<dbReference type="SMART" id="SM00866">
    <property type="entry name" value="UTRA"/>
    <property type="match status" value="1"/>
</dbReference>
<dbReference type="InterPro" id="IPR036388">
    <property type="entry name" value="WH-like_DNA-bd_sf"/>
</dbReference>
<dbReference type="Proteomes" id="UP001596060">
    <property type="component" value="Unassembled WGS sequence"/>
</dbReference>
<dbReference type="Pfam" id="PF00392">
    <property type="entry name" value="GntR"/>
    <property type="match status" value="1"/>
</dbReference>
<evidence type="ECO:0000259" key="4">
    <source>
        <dbReference type="PROSITE" id="PS50949"/>
    </source>
</evidence>
<dbReference type="InterPro" id="IPR000524">
    <property type="entry name" value="Tscrpt_reg_HTH_GntR"/>
</dbReference>
<evidence type="ECO:0000256" key="3">
    <source>
        <dbReference type="ARBA" id="ARBA00023163"/>
    </source>
</evidence>
<dbReference type="PRINTS" id="PR00035">
    <property type="entry name" value="HTHGNTR"/>
</dbReference>
<name>A0ABW0P558_9HYPH</name>
<dbReference type="RefSeq" id="WP_066718555.1">
    <property type="nucleotide sequence ID" value="NZ_JBHSLU010000071.1"/>
</dbReference>
<dbReference type="Pfam" id="PF07702">
    <property type="entry name" value="UTRA"/>
    <property type="match status" value="1"/>
</dbReference>
<evidence type="ECO:0000313" key="5">
    <source>
        <dbReference type="EMBL" id="MFC5507815.1"/>
    </source>
</evidence>
<keyword evidence="1" id="KW-0805">Transcription regulation</keyword>
<dbReference type="Gene3D" id="3.40.1410.10">
    <property type="entry name" value="Chorismate lyase-like"/>
    <property type="match status" value="1"/>
</dbReference>
<keyword evidence="6" id="KW-1185">Reference proteome</keyword>
<dbReference type="InterPro" id="IPR011663">
    <property type="entry name" value="UTRA"/>
</dbReference>
<dbReference type="InterPro" id="IPR050679">
    <property type="entry name" value="Bact_HTH_transcr_reg"/>
</dbReference>